<protein>
    <submittedName>
        <fullName evidence="5">HU family DNA-binding protein</fullName>
    </submittedName>
</protein>
<dbReference type="PRINTS" id="PR01727">
    <property type="entry name" value="DNABINDINGHU"/>
</dbReference>
<dbReference type="SMART" id="SM00411">
    <property type="entry name" value="BHL"/>
    <property type="match status" value="1"/>
</dbReference>
<dbReference type="GO" id="GO:0003677">
    <property type="term" value="F:DNA binding"/>
    <property type="evidence" value="ECO:0007669"/>
    <property type="project" value="UniProtKB-KW"/>
</dbReference>
<evidence type="ECO:0000256" key="3">
    <source>
        <dbReference type="ARBA" id="ARBA00023125"/>
    </source>
</evidence>
<evidence type="ECO:0000256" key="4">
    <source>
        <dbReference type="RuleBase" id="RU003939"/>
    </source>
</evidence>
<keyword evidence="2" id="KW-0226">DNA condensation</keyword>
<dbReference type="EMBL" id="CP029554">
    <property type="protein sequence ID" value="AXE33100.1"/>
    <property type="molecule type" value="Genomic_DNA"/>
</dbReference>
<proteinExistence type="inferred from homology"/>
<comment type="similarity">
    <text evidence="1 4">Belongs to the bacterial histone-like protein family.</text>
</comment>
<dbReference type="Proteomes" id="UP000252038">
    <property type="component" value="Chromosome"/>
</dbReference>
<accession>A0A344UCV2</accession>
<dbReference type="GO" id="GO:0030527">
    <property type="term" value="F:structural constituent of chromatin"/>
    <property type="evidence" value="ECO:0007669"/>
    <property type="project" value="InterPro"/>
</dbReference>
<dbReference type="RefSeq" id="WP_114072330.1">
    <property type="nucleotide sequence ID" value="NZ_CP029554.1"/>
</dbReference>
<evidence type="ECO:0000256" key="1">
    <source>
        <dbReference type="ARBA" id="ARBA00010529"/>
    </source>
</evidence>
<evidence type="ECO:0000256" key="2">
    <source>
        <dbReference type="ARBA" id="ARBA00023067"/>
    </source>
</evidence>
<dbReference type="PANTHER" id="PTHR33175:SF3">
    <property type="entry name" value="DNA-BINDING PROTEIN HU-BETA"/>
    <property type="match status" value="1"/>
</dbReference>
<dbReference type="Pfam" id="PF00216">
    <property type="entry name" value="Bac_DNA_binding"/>
    <property type="match status" value="1"/>
</dbReference>
<sequence>MTKQELMERITETMKIRYERAVSKVDVAAFLESFGDVATTELRAGREALLPGLGKLAVKQTQPRLGRNPKTGEALEIAGRRAPKFAASKLLKDALQ</sequence>
<evidence type="ECO:0000313" key="5">
    <source>
        <dbReference type="EMBL" id="AXE33100.1"/>
    </source>
</evidence>
<keyword evidence="3 5" id="KW-0238">DNA-binding</keyword>
<reference evidence="5 6" key="1">
    <citation type="submission" date="2018-05" db="EMBL/GenBank/DDBJ databases">
        <title>Genome sequencing, assembly and analysis of the novel insecticidal bacterium, Chromobacterium phragmitis.</title>
        <authorList>
            <person name="Sparks M.E."/>
            <person name="Blackburn M.B."/>
            <person name="Gundersen-Rindal D.E."/>
        </authorList>
    </citation>
    <scope>NUCLEOTIDE SEQUENCE [LARGE SCALE GENOMIC DNA]</scope>
    <source>
        <strain evidence="5">IIBBL 274-1</strain>
    </source>
</reference>
<dbReference type="GO" id="GO:0005829">
    <property type="term" value="C:cytosol"/>
    <property type="evidence" value="ECO:0007669"/>
    <property type="project" value="TreeGrafter"/>
</dbReference>
<evidence type="ECO:0000313" key="6">
    <source>
        <dbReference type="Proteomes" id="UP000252038"/>
    </source>
</evidence>
<name>A0A344UCV2_9NEIS</name>
<dbReference type="AlphaFoldDB" id="A0A344UCV2"/>
<dbReference type="GO" id="GO:0030261">
    <property type="term" value="P:chromosome condensation"/>
    <property type="evidence" value="ECO:0007669"/>
    <property type="project" value="UniProtKB-KW"/>
</dbReference>
<organism evidence="5 6">
    <name type="scientific">Chromobacterium phragmitis</name>
    <dbReference type="NCBI Taxonomy" id="2202141"/>
    <lineage>
        <taxon>Bacteria</taxon>
        <taxon>Pseudomonadati</taxon>
        <taxon>Pseudomonadota</taxon>
        <taxon>Betaproteobacteria</taxon>
        <taxon>Neisseriales</taxon>
        <taxon>Chromobacteriaceae</taxon>
        <taxon>Chromobacterium</taxon>
    </lineage>
</organism>
<dbReference type="PANTHER" id="PTHR33175">
    <property type="entry name" value="DNA-BINDING PROTEIN HU"/>
    <property type="match status" value="1"/>
</dbReference>
<dbReference type="SUPFAM" id="SSF47729">
    <property type="entry name" value="IHF-like DNA-binding proteins"/>
    <property type="match status" value="1"/>
</dbReference>
<gene>
    <name evidence="5" type="ORF">DK843_01500</name>
</gene>
<dbReference type="InterPro" id="IPR000119">
    <property type="entry name" value="Hist_DNA-bd"/>
</dbReference>
<dbReference type="CDD" id="cd00591">
    <property type="entry name" value="HU_IHF"/>
    <property type="match status" value="1"/>
</dbReference>
<dbReference type="InterPro" id="IPR010992">
    <property type="entry name" value="IHF-like_DNA-bd_dom_sf"/>
</dbReference>
<dbReference type="KEGG" id="chrb:DK843_01500"/>
<dbReference type="Gene3D" id="4.10.520.10">
    <property type="entry name" value="IHF-like DNA-binding proteins"/>
    <property type="match status" value="1"/>
</dbReference>